<dbReference type="PANTHER" id="PTHR48055:SF27">
    <property type="entry name" value="LRR RECEPTOR-LIKE SERINE_THREONINE-PROTEIN KINASE FEI 2"/>
    <property type="match status" value="1"/>
</dbReference>
<evidence type="ECO:0000313" key="2">
    <source>
        <dbReference type="EMBL" id="KAJ6393951.1"/>
    </source>
</evidence>
<name>A0ABQ9C379_9ROSI</name>
<dbReference type="PANTHER" id="PTHR48055">
    <property type="entry name" value="LEUCINE-RICH REPEAT RECEPTOR PROTEIN KINASE EMS1"/>
    <property type="match status" value="1"/>
</dbReference>
<accession>A0ABQ9C379</accession>
<feature type="domain" description="Protein kinase" evidence="1">
    <location>
        <begin position="1"/>
        <end position="106"/>
    </location>
</feature>
<dbReference type="SUPFAM" id="SSF56112">
    <property type="entry name" value="Protein kinase-like (PK-like)"/>
    <property type="match status" value="1"/>
</dbReference>
<dbReference type="InterPro" id="IPR011009">
    <property type="entry name" value="Kinase-like_dom_sf"/>
</dbReference>
<comment type="caution">
    <text evidence="2">The sequence shown here is derived from an EMBL/GenBank/DDBJ whole genome shotgun (WGS) entry which is preliminary data.</text>
</comment>
<sequence length="226" mass="25470">MQSGRATEKTDVYSFGVLVLEVLSGKRPTDASFIEKGLNIVGWLNFLITENRPREIIDLNCEGVQLESLDALLSVAIQCVSSSPEDRPTMHRVVQVLESEMYHNSLIEEHTISSGSLGIELIAHRLEFSCPRLAWNLTMPYGQSLHELSPSQDARWRCSSNWIRSRFWLTSGELFWDTDDGAFNVRWGLHQRLPPVLNGLLLQLVSGALSIHGLEMDGPLVWPRSD</sequence>
<protein>
    <recommendedName>
        <fullName evidence="1">Protein kinase domain-containing protein</fullName>
    </recommendedName>
</protein>
<evidence type="ECO:0000313" key="3">
    <source>
        <dbReference type="Proteomes" id="UP001141253"/>
    </source>
</evidence>
<dbReference type="Pfam" id="PF07714">
    <property type="entry name" value="PK_Tyr_Ser-Thr"/>
    <property type="match status" value="1"/>
</dbReference>
<reference evidence="2" key="2">
    <citation type="journal article" date="2023" name="Int. J. Mol. Sci.">
        <title>De Novo Assembly and Annotation of 11 Diverse Shrub Willow (Salix) Genomes Reveals Novel Gene Organization in Sex-Linked Regions.</title>
        <authorList>
            <person name="Hyden B."/>
            <person name="Feng K."/>
            <person name="Yates T.B."/>
            <person name="Jawdy S."/>
            <person name="Cereghino C."/>
            <person name="Smart L.B."/>
            <person name="Muchero W."/>
        </authorList>
    </citation>
    <scope>NUCLEOTIDE SEQUENCE</scope>
    <source>
        <tissue evidence="2">Shoot tip</tissue>
    </source>
</reference>
<reference evidence="2" key="1">
    <citation type="submission" date="2022-10" db="EMBL/GenBank/DDBJ databases">
        <authorList>
            <person name="Hyden B.L."/>
            <person name="Feng K."/>
            <person name="Yates T."/>
            <person name="Jawdy S."/>
            <person name="Smart L.B."/>
            <person name="Muchero W."/>
        </authorList>
    </citation>
    <scope>NUCLEOTIDE SEQUENCE</scope>
    <source>
        <tissue evidence="2">Shoot tip</tissue>
    </source>
</reference>
<evidence type="ECO:0000259" key="1">
    <source>
        <dbReference type="PROSITE" id="PS50011"/>
    </source>
</evidence>
<dbReference type="Proteomes" id="UP001141253">
    <property type="component" value="Chromosome 1"/>
</dbReference>
<proteinExistence type="predicted"/>
<keyword evidence="3" id="KW-1185">Reference proteome</keyword>
<organism evidence="2 3">
    <name type="scientific">Salix suchowensis</name>
    <dbReference type="NCBI Taxonomy" id="1278906"/>
    <lineage>
        <taxon>Eukaryota</taxon>
        <taxon>Viridiplantae</taxon>
        <taxon>Streptophyta</taxon>
        <taxon>Embryophyta</taxon>
        <taxon>Tracheophyta</taxon>
        <taxon>Spermatophyta</taxon>
        <taxon>Magnoliopsida</taxon>
        <taxon>eudicotyledons</taxon>
        <taxon>Gunneridae</taxon>
        <taxon>Pentapetalae</taxon>
        <taxon>rosids</taxon>
        <taxon>fabids</taxon>
        <taxon>Malpighiales</taxon>
        <taxon>Salicaceae</taxon>
        <taxon>Saliceae</taxon>
        <taxon>Salix</taxon>
    </lineage>
</organism>
<dbReference type="InterPro" id="IPR000719">
    <property type="entry name" value="Prot_kinase_dom"/>
</dbReference>
<dbReference type="Gene3D" id="1.10.510.10">
    <property type="entry name" value="Transferase(Phosphotransferase) domain 1"/>
    <property type="match status" value="1"/>
</dbReference>
<dbReference type="InterPro" id="IPR001245">
    <property type="entry name" value="Ser-Thr/Tyr_kinase_cat_dom"/>
</dbReference>
<dbReference type="PROSITE" id="PS50011">
    <property type="entry name" value="PROTEIN_KINASE_DOM"/>
    <property type="match status" value="1"/>
</dbReference>
<dbReference type="InterPro" id="IPR051564">
    <property type="entry name" value="LRR_receptor-like_kinase"/>
</dbReference>
<dbReference type="EMBL" id="JAPFFI010000005">
    <property type="protein sequence ID" value="KAJ6393951.1"/>
    <property type="molecule type" value="Genomic_DNA"/>
</dbReference>
<gene>
    <name evidence="2" type="ORF">OIU77_023233</name>
</gene>